<evidence type="ECO:0000256" key="9">
    <source>
        <dbReference type="HAMAP-Rule" id="MF_01471"/>
    </source>
</evidence>
<dbReference type="EMBL" id="VFPJ01000001">
    <property type="protein sequence ID" value="TQM39923.1"/>
    <property type="molecule type" value="Genomic_DNA"/>
</dbReference>
<evidence type="ECO:0000256" key="7">
    <source>
        <dbReference type="ARBA" id="ARBA00022842"/>
    </source>
</evidence>
<dbReference type="AlphaFoldDB" id="A0A543G1G2"/>
<comment type="function">
    <text evidence="9">CRISPR (clustered regularly interspaced short palindromic repeat), is an adaptive immune system that provides protection against mobile genetic elements (viruses, transposable elements and conjugative plasmids). CRISPR clusters contain sequences complementary to antecedent mobile elements and target invading nucleic acids. CRISPR clusters are transcribed and processed into CRISPR RNA (crRNA). Functions as a ssRNA-specific endoribonuclease. Involved in the integration of spacer DNA into the CRISPR cassette.</text>
</comment>
<keyword evidence="5 9" id="KW-0255">Endonuclease</keyword>
<dbReference type="GO" id="GO:0043571">
    <property type="term" value="P:maintenance of CRISPR repeat elements"/>
    <property type="evidence" value="ECO:0007669"/>
    <property type="project" value="UniProtKB-UniRule"/>
</dbReference>
<dbReference type="RefSeq" id="WP_089081097.1">
    <property type="nucleotide sequence ID" value="NZ_VFPJ01000001.1"/>
</dbReference>
<evidence type="ECO:0000256" key="6">
    <source>
        <dbReference type="ARBA" id="ARBA00022801"/>
    </source>
</evidence>
<dbReference type="PANTHER" id="PTHR34405">
    <property type="entry name" value="CRISPR-ASSOCIATED ENDORIBONUCLEASE CAS2"/>
    <property type="match status" value="1"/>
</dbReference>
<dbReference type="NCBIfam" id="TIGR01573">
    <property type="entry name" value="cas2"/>
    <property type="match status" value="1"/>
</dbReference>
<protein>
    <recommendedName>
        <fullName evidence="9">CRISPR-associated endoribonuclease Cas2</fullName>
        <ecNumber evidence="9">3.1.-.-</ecNumber>
    </recommendedName>
</protein>
<dbReference type="GO" id="GO:0016787">
    <property type="term" value="F:hydrolase activity"/>
    <property type="evidence" value="ECO:0007669"/>
    <property type="project" value="UniProtKB-KW"/>
</dbReference>
<dbReference type="InterPro" id="IPR021127">
    <property type="entry name" value="CRISPR_associated_Cas2"/>
</dbReference>
<comment type="cofactor">
    <cofactor evidence="1 9">
        <name>Mg(2+)</name>
        <dbReference type="ChEBI" id="CHEBI:18420"/>
    </cofactor>
</comment>
<dbReference type="GO" id="GO:0004521">
    <property type="term" value="F:RNA endonuclease activity"/>
    <property type="evidence" value="ECO:0007669"/>
    <property type="project" value="InterPro"/>
</dbReference>
<evidence type="ECO:0000313" key="11">
    <source>
        <dbReference type="Proteomes" id="UP000320773"/>
    </source>
</evidence>
<evidence type="ECO:0000256" key="3">
    <source>
        <dbReference type="ARBA" id="ARBA00022722"/>
    </source>
</evidence>
<dbReference type="Gene3D" id="3.30.70.240">
    <property type="match status" value="1"/>
</dbReference>
<organism evidence="10 11">
    <name type="scientific">Flavobacterium branchiophilum</name>
    <dbReference type="NCBI Taxonomy" id="55197"/>
    <lineage>
        <taxon>Bacteria</taxon>
        <taxon>Pseudomonadati</taxon>
        <taxon>Bacteroidota</taxon>
        <taxon>Flavobacteriia</taxon>
        <taxon>Flavobacteriales</taxon>
        <taxon>Flavobacteriaceae</taxon>
        <taxon>Flavobacterium</taxon>
    </lineage>
</organism>
<evidence type="ECO:0000256" key="2">
    <source>
        <dbReference type="ARBA" id="ARBA00009959"/>
    </source>
</evidence>
<comment type="subunit">
    <text evidence="9">Homodimer, forms a heterotetramer with a Cas1 homodimer.</text>
</comment>
<dbReference type="GO" id="GO:0046872">
    <property type="term" value="F:metal ion binding"/>
    <property type="evidence" value="ECO:0007669"/>
    <property type="project" value="UniProtKB-UniRule"/>
</dbReference>
<evidence type="ECO:0000256" key="4">
    <source>
        <dbReference type="ARBA" id="ARBA00022723"/>
    </source>
</evidence>
<proteinExistence type="inferred from homology"/>
<dbReference type="Pfam" id="PF09827">
    <property type="entry name" value="CRISPR_Cas2"/>
    <property type="match status" value="1"/>
</dbReference>
<gene>
    <name evidence="9" type="primary">cas2</name>
    <name evidence="10" type="ORF">BC670_0771</name>
</gene>
<feature type="binding site" evidence="9">
    <location>
        <position position="7"/>
    </location>
    <ligand>
        <name>Mg(2+)</name>
        <dbReference type="ChEBI" id="CHEBI:18420"/>
        <note>catalytic</note>
    </ligand>
</feature>
<dbReference type="HAMAP" id="MF_01471">
    <property type="entry name" value="Cas2"/>
    <property type="match status" value="1"/>
</dbReference>
<evidence type="ECO:0000256" key="5">
    <source>
        <dbReference type="ARBA" id="ARBA00022759"/>
    </source>
</evidence>
<dbReference type="EC" id="3.1.-.-" evidence="9"/>
<keyword evidence="4 9" id="KW-0479">Metal-binding</keyword>
<keyword evidence="6 9" id="KW-0378">Hydrolase</keyword>
<evidence type="ECO:0000256" key="8">
    <source>
        <dbReference type="ARBA" id="ARBA00023118"/>
    </source>
</evidence>
<name>A0A543G1G2_9FLAO</name>
<dbReference type="SUPFAM" id="SSF143430">
    <property type="entry name" value="TTP0101/SSO1404-like"/>
    <property type="match status" value="1"/>
</dbReference>
<dbReference type="InterPro" id="IPR019199">
    <property type="entry name" value="Virulence_VapD/CRISPR_Cas2"/>
</dbReference>
<evidence type="ECO:0000313" key="10">
    <source>
        <dbReference type="EMBL" id="TQM39923.1"/>
    </source>
</evidence>
<sequence length="90" mass="10705">MLLVSYDISNNKTRTHFSKYLSKFGHRLQYSLFEIDNSKRILNLIQIEIKTKYAKQFEETDSIMIFQMSPSCVITKYGYAKHQDEDLVLF</sequence>
<dbReference type="Proteomes" id="UP000320773">
    <property type="component" value="Unassembled WGS sequence"/>
</dbReference>
<comment type="caution">
    <text evidence="10">The sequence shown here is derived from an EMBL/GenBank/DDBJ whole genome shotgun (WGS) entry which is preliminary data.</text>
</comment>
<evidence type="ECO:0000256" key="1">
    <source>
        <dbReference type="ARBA" id="ARBA00001946"/>
    </source>
</evidence>
<keyword evidence="8 9" id="KW-0051">Antiviral defense</keyword>
<dbReference type="GO" id="GO:0051607">
    <property type="term" value="P:defense response to virus"/>
    <property type="evidence" value="ECO:0007669"/>
    <property type="project" value="UniProtKB-UniRule"/>
</dbReference>
<dbReference type="CDD" id="cd09725">
    <property type="entry name" value="Cas2_I_II_III"/>
    <property type="match status" value="1"/>
</dbReference>
<comment type="similarity">
    <text evidence="2 9">Belongs to the CRISPR-associated endoribonuclease Cas2 protein family.</text>
</comment>
<accession>A0A543G1G2</accession>
<reference evidence="10 11" key="1">
    <citation type="submission" date="2019-06" db="EMBL/GenBank/DDBJ databases">
        <title>Genomic Encyclopedia of Archaeal and Bacterial Type Strains, Phase II (KMG-II): from individual species to whole genera.</title>
        <authorList>
            <person name="Goeker M."/>
        </authorList>
    </citation>
    <scope>NUCLEOTIDE SEQUENCE [LARGE SCALE GENOMIC DNA]</scope>
    <source>
        <strain evidence="10 11">DSM 24789</strain>
    </source>
</reference>
<keyword evidence="3 9" id="KW-0540">Nuclease</keyword>
<keyword evidence="7 9" id="KW-0460">Magnesium</keyword>
<dbReference type="PANTHER" id="PTHR34405:SF3">
    <property type="entry name" value="CRISPR-ASSOCIATED ENDORIBONUCLEASE CAS2 3"/>
    <property type="match status" value="1"/>
</dbReference>